<evidence type="ECO:0000256" key="1">
    <source>
        <dbReference type="SAM" id="MobiDB-lite"/>
    </source>
</evidence>
<evidence type="ECO:0000313" key="5">
    <source>
        <dbReference type="Proteomes" id="UP000011083"/>
    </source>
</evidence>
<dbReference type="InterPro" id="IPR039128">
    <property type="entry name" value="TRIP4-like"/>
</dbReference>
<feature type="region of interest" description="Disordered" evidence="1">
    <location>
        <begin position="91"/>
        <end position="115"/>
    </location>
</feature>
<feature type="non-terminal residue" evidence="4">
    <location>
        <position position="1"/>
    </location>
</feature>
<dbReference type="RefSeq" id="XP_004355040.1">
    <property type="nucleotide sequence ID" value="XM_004354988.1"/>
</dbReference>
<dbReference type="PANTHER" id="PTHR12963">
    <property type="entry name" value="THYROID RECEPTOR INTERACTING PROTEIN RELATED"/>
    <property type="match status" value="1"/>
</dbReference>
<protein>
    <submittedName>
        <fullName evidence="4">Activating signal cointegrator 1, putative</fullName>
    </submittedName>
</protein>
<dbReference type="OrthoDB" id="18290at2759"/>
<dbReference type="InterPro" id="IPR056994">
    <property type="entry name" value="TRI4_N"/>
</dbReference>
<organism evidence="4 5">
    <name type="scientific">Acanthamoeba castellanii (strain ATCC 30010 / Neff)</name>
    <dbReference type="NCBI Taxonomy" id="1257118"/>
    <lineage>
        <taxon>Eukaryota</taxon>
        <taxon>Amoebozoa</taxon>
        <taxon>Discosea</taxon>
        <taxon>Longamoebia</taxon>
        <taxon>Centramoebida</taxon>
        <taxon>Acanthamoebidae</taxon>
        <taxon>Acanthamoeba</taxon>
    </lineage>
</organism>
<evidence type="ECO:0000313" key="4">
    <source>
        <dbReference type="EMBL" id="ELR24466.1"/>
    </source>
</evidence>
<dbReference type="AlphaFoldDB" id="L8HJ87"/>
<name>L8HJ87_ACACF</name>
<dbReference type="GO" id="GO:0045893">
    <property type="term" value="P:positive regulation of DNA-templated transcription"/>
    <property type="evidence" value="ECO:0007669"/>
    <property type="project" value="TreeGrafter"/>
</dbReference>
<dbReference type="EMBL" id="KB007818">
    <property type="protein sequence ID" value="ELR24466.1"/>
    <property type="molecule type" value="Genomic_DNA"/>
</dbReference>
<dbReference type="GO" id="GO:0005634">
    <property type="term" value="C:nucleus"/>
    <property type="evidence" value="ECO:0007669"/>
    <property type="project" value="InterPro"/>
</dbReference>
<feature type="region of interest" description="Disordered" evidence="1">
    <location>
        <begin position="139"/>
        <end position="178"/>
    </location>
</feature>
<dbReference type="GeneID" id="14925488"/>
<dbReference type="Pfam" id="PF23135">
    <property type="entry name" value="TRI4_N"/>
    <property type="match status" value="1"/>
</dbReference>
<dbReference type="PANTHER" id="PTHR12963:SF4">
    <property type="entry name" value="ACTIVATING SIGNAL COINTEGRATOR 1"/>
    <property type="match status" value="1"/>
</dbReference>
<sequence>MAGRQPIVQHAEQPLVQIREWVMKRLKHLLGFDEVDGLVDNLMKLQSAEEIEKYIKDILGTERKAVQKFTEDLIQKRKDASPLFRTVPIRKLSTAGPSGQGPSEPNVKVYRKKDEVDPYHAKPSAHYMTRYVDYSMVKKKKKPVNKPKDQGASPPTPNAGQAQTGGGKKKGGKQQAGDSLQLPGRAWCGCMAARHPLLGNCLYCGKIVCAQEGVGPCLFCGNAVGEAPGAGSISLSKQE</sequence>
<dbReference type="OMA" id="EGECFFC"/>
<dbReference type="InterPro" id="IPR009349">
    <property type="entry name" value="TRIP4/RQT4_C2HC5_Znf"/>
</dbReference>
<dbReference type="Proteomes" id="UP000011083">
    <property type="component" value="Unassembled WGS sequence"/>
</dbReference>
<dbReference type="GO" id="GO:0072344">
    <property type="term" value="P:rescue of stalled ribosome"/>
    <property type="evidence" value="ECO:0007669"/>
    <property type="project" value="InterPro"/>
</dbReference>
<proteinExistence type="predicted"/>
<reference evidence="4 5" key="1">
    <citation type="journal article" date="2013" name="Genome Biol.">
        <title>Genome of Acanthamoeba castellanii highlights extensive lateral gene transfer and early evolution of tyrosine kinase signaling.</title>
        <authorList>
            <person name="Clarke M."/>
            <person name="Lohan A.J."/>
            <person name="Liu B."/>
            <person name="Lagkouvardos I."/>
            <person name="Roy S."/>
            <person name="Zafar N."/>
            <person name="Bertelli C."/>
            <person name="Schilde C."/>
            <person name="Kianianmomeni A."/>
            <person name="Burglin T.R."/>
            <person name="Frech C."/>
            <person name="Turcotte B."/>
            <person name="Kopec K.O."/>
            <person name="Synnott J.M."/>
            <person name="Choo C."/>
            <person name="Paponov I."/>
            <person name="Finkler A."/>
            <person name="Soon Heng Tan C."/>
            <person name="Hutchins A.P."/>
            <person name="Weinmeier T."/>
            <person name="Rattei T."/>
            <person name="Chu J.S."/>
            <person name="Gimenez G."/>
            <person name="Irimia M."/>
            <person name="Rigden D.J."/>
            <person name="Fitzpatrick D.A."/>
            <person name="Lorenzo-Morales J."/>
            <person name="Bateman A."/>
            <person name="Chiu C.H."/>
            <person name="Tang P."/>
            <person name="Hegemann P."/>
            <person name="Fromm H."/>
            <person name="Raoult D."/>
            <person name="Greub G."/>
            <person name="Miranda-Saavedra D."/>
            <person name="Chen N."/>
            <person name="Nash P."/>
            <person name="Ginger M.L."/>
            <person name="Horn M."/>
            <person name="Schaap P."/>
            <person name="Caler L."/>
            <person name="Loftus B."/>
        </authorList>
    </citation>
    <scope>NUCLEOTIDE SEQUENCE [LARGE SCALE GENOMIC DNA]</scope>
    <source>
        <strain evidence="4 5">Neff</strain>
    </source>
</reference>
<dbReference type="GO" id="GO:0180022">
    <property type="term" value="C:RQC-trigger complex"/>
    <property type="evidence" value="ECO:0007669"/>
    <property type="project" value="InterPro"/>
</dbReference>
<dbReference type="GO" id="GO:0008270">
    <property type="term" value="F:zinc ion binding"/>
    <property type="evidence" value="ECO:0007669"/>
    <property type="project" value="InterPro"/>
</dbReference>
<keyword evidence="5" id="KW-1185">Reference proteome</keyword>
<gene>
    <name evidence="4" type="ORF">ACA1_346010</name>
</gene>
<feature type="domain" description="TRIP4/RQT4 C2HC5-type zinc finger" evidence="2">
    <location>
        <begin position="187"/>
        <end position="224"/>
    </location>
</feature>
<dbReference type="VEuPathDB" id="AmoebaDB:ACA1_346010"/>
<evidence type="ECO:0000259" key="3">
    <source>
        <dbReference type="Pfam" id="PF23135"/>
    </source>
</evidence>
<dbReference type="Pfam" id="PF06221">
    <property type="entry name" value="zf-C2HC5"/>
    <property type="match status" value="1"/>
</dbReference>
<evidence type="ECO:0000259" key="2">
    <source>
        <dbReference type="Pfam" id="PF06221"/>
    </source>
</evidence>
<dbReference type="STRING" id="1257118.L8HJ87"/>
<accession>L8HJ87</accession>
<dbReference type="KEGG" id="acan:ACA1_346010"/>
<feature type="domain" description="Activating signal cointegrator 1 N-terminal" evidence="3">
    <location>
        <begin position="20"/>
        <end position="77"/>
    </location>
</feature>